<dbReference type="Gene3D" id="2.120.10.80">
    <property type="entry name" value="Kelch-type beta propeller"/>
    <property type="match status" value="3"/>
</dbReference>
<dbReference type="Gramene" id="Mp8g10690.1">
    <property type="protein sequence ID" value="Mp8g10690.1.cds"/>
    <property type="gene ID" value="Mp8g10690"/>
</dbReference>
<dbReference type="Pfam" id="PF24681">
    <property type="entry name" value="Kelch_KLHDC2_KLHL20_DRC7"/>
    <property type="match status" value="1"/>
</dbReference>
<evidence type="ECO:0000313" key="3">
    <source>
        <dbReference type="EMBL" id="PTQ47394.1"/>
    </source>
</evidence>
<dbReference type="InterPro" id="IPR015915">
    <property type="entry name" value="Kelch-typ_b-propeller"/>
</dbReference>
<keyword evidence="4" id="KW-1185">Reference proteome</keyword>
<name>A0A2R6XMR2_MARPO</name>
<dbReference type="SUPFAM" id="SSF81383">
    <property type="entry name" value="F-box domain"/>
    <property type="match status" value="1"/>
</dbReference>
<dbReference type="OMA" id="YRHRKND"/>
<evidence type="ECO:0000256" key="1">
    <source>
        <dbReference type="ARBA" id="ARBA00022441"/>
    </source>
</evidence>
<protein>
    <recommendedName>
        <fullName evidence="5">F-box domain-containing protein</fullName>
    </recommendedName>
</protein>
<evidence type="ECO:0000256" key="2">
    <source>
        <dbReference type="SAM" id="MobiDB-lite"/>
    </source>
</evidence>
<dbReference type="PANTHER" id="PTHR46175">
    <property type="entry name" value="BACTERIOOPSIN TRANSCRIPTIONAL ACTIVATOR"/>
    <property type="match status" value="1"/>
</dbReference>
<feature type="compositionally biased region" description="Low complexity" evidence="2">
    <location>
        <begin position="412"/>
        <end position="432"/>
    </location>
</feature>
<organism evidence="3 4">
    <name type="scientific">Marchantia polymorpha</name>
    <name type="common">Common liverwort</name>
    <name type="synonym">Marchantia aquatica</name>
    <dbReference type="NCBI Taxonomy" id="3197"/>
    <lineage>
        <taxon>Eukaryota</taxon>
        <taxon>Viridiplantae</taxon>
        <taxon>Streptophyta</taxon>
        <taxon>Embryophyta</taxon>
        <taxon>Marchantiophyta</taxon>
        <taxon>Marchantiopsida</taxon>
        <taxon>Marchantiidae</taxon>
        <taxon>Marchantiales</taxon>
        <taxon>Marchantiaceae</taxon>
        <taxon>Marchantia</taxon>
    </lineage>
</organism>
<proteinExistence type="predicted"/>
<feature type="region of interest" description="Disordered" evidence="2">
    <location>
        <begin position="407"/>
        <end position="432"/>
    </location>
</feature>
<dbReference type="AlphaFoldDB" id="A0A2R6XMR2"/>
<evidence type="ECO:0000313" key="4">
    <source>
        <dbReference type="Proteomes" id="UP000244005"/>
    </source>
</evidence>
<dbReference type="OrthoDB" id="10251809at2759"/>
<evidence type="ECO:0008006" key="5">
    <source>
        <dbReference type="Google" id="ProtNLM"/>
    </source>
</evidence>
<dbReference type="PANTHER" id="PTHR46175:SF4">
    <property type="entry name" value="BACTERIOOPSIN TRANSCRIPTIONAL ACTIVATOR"/>
    <property type="match status" value="1"/>
</dbReference>
<sequence>MEDPDHVRDCTRRHFYEPMNKVPRYRYWTVSEKHGKVGDDEEDGESGIGLLGADQILAIIQHLPIQAVISFGMTCKRYKAIAETDALWLNICKREWGSRAVEAWPSAGRQKAGWKGLYRQMVVLGAAAWQRVQQGPVSPTPRASHTMNVVNGRITIFGGGCDGGRHLDDTWVAPVPEPICAPVQWQLVCSGLPSGRFQQSCTAVGDDLLLFGGINDKGTRLSDTYINSGGMVAGDGERPRSPWRLLDVSTAPPPRGAHAGCYAGDRKVVIFGGIASDATRLGDTWILDLAATPLCWQEVVTPTSPQPRAGHTLTWVGGKRMVLFGGRGANFEVMNDVWMLDLEEEYPSWVELQSSMLQPGHDHPGPRSGHSATLIFGGRVLIFGGEDSRRVRKGDVWVLDPSMALQAGSDKSSYQGQGGFSRSRSSGNSSSYRYSRRLWKRLKQSGRPPSKRSFHGACAVDSGKHVLIFGGMVDGEVNPATGAAGLGFDSELHILQLVP</sequence>
<dbReference type="Proteomes" id="UP000244005">
    <property type="component" value="Unassembled WGS sequence"/>
</dbReference>
<dbReference type="EMBL" id="KZ772680">
    <property type="protein sequence ID" value="PTQ47394.1"/>
    <property type="molecule type" value="Genomic_DNA"/>
</dbReference>
<reference evidence="4" key="1">
    <citation type="journal article" date="2017" name="Cell">
        <title>Insights into land plant evolution garnered from the Marchantia polymorpha genome.</title>
        <authorList>
            <person name="Bowman J.L."/>
            <person name="Kohchi T."/>
            <person name="Yamato K.T."/>
            <person name="Jenkins J."/>
            <person name="Shu S."/>
            <person name="Ishizaki K."/>
            <person name="Yamaoka S."/>
            <person name="Nishihama R."/>
            <person name="Nakamura Y."/>
            <person name="Berger F."/>
            <person name="Adam C."/>
            <person name="Aki S.S."/>
            <person name="Althoff F."/>
            <person name="Araki T."/>
            <person name="Arteaga-Vazquez M.A."/>
            <person name="Balasubrmanian S."/>
            <person name="Barry K."/>
            <person name="Bauer D."/>
            <person name="Boehm C.R."/>
            <person name="Briginshaw L."/>
            <person name="Caballero-Perez J."/>
            <person name="Catarino B."/>
            <person name="Chen F."/>
            <person name="Chiyoda S."/>
            <person name="Chovatia M."/>
            <person name="Davies K.M."/>
            <person name="Delmans M."/>
            <person name="Demura T."/>
            <person name="Dierschke T."/>
            <person name="Dolan L."/>
            <person name="Dorantes-Acosta A.E."/>
            <person name="Eklund D.M."/>
            <person name="Florent S.N."/>
            <person name="Flores-Sandoval E."/>
            <person name="Fujiyama A."/>
            <person name="Fukuzawa H."/>
            <person name="Galik B."/>
            <person name="Grimanelli D."/>
            <person name="Grimwood J."/>
            <person name="Grossniklaus U."/>
            <person name="Hamada T."/>
            <person name="Haseloff J."/>
            <person name="Hetherington A.J."/>
            <person name="Higo A."/>
            <person name="Hirakawa Y."/>
            <person name="Hundley H.N."/>
            <person name="Ikeda Y."/>
            <person name="Inoue K."/>
            <person name="Inoue S.I."/>
            <person name="Ishida S."/>
            <person name="Jia Q."/>
            <person name="Kakita M."/>
            <person name="Kanazawa T."/>
            <person name="Kawai Y."/>
            <person name="Kawashima T."/>
            <person name="Kennedy M."/>
            <person name="Kinose K."/>
            <person name="Kinoshita T."/>
            <person name="Kohara Y."/>
            <person name="Koide E."/>
            <person name="Komatsu K."/>
            <person name="Kopischke S."/>
            <person name="Kubo M."/>
            <person name="Kyozuka J."/>
            <person name="Lagercrantz U."/>
            <person name="Lin S.S."/>
            <person name="Lindquist E."/>
            <person name="Lipzen A.M."/>
            <person name="Lu C.W."/>
            <person name="De Luna E."/>
            <person name="Martienssen R.A."/>
            <person name="Minamino N."/>
            <person name="Mizutani M."/>
            <person name="Mizutani M."/>
            <person name="Mochizuki N."/>
            <person name="Monte I."/>
            <person name="Mosher R."/>
            <person name="Nagasaki H."/>
            <person name="Nakagami H."/>
            <person name="Naramoto S."/>
            <person name="Nishitani K."/>
            <person name="Ohtani M."/>
            <person name="Okamoto T."/>
            <person name="Okumura M."/>
            <person name="Phillips J."/>
            <person name="Pollak B."/>
            <person name="Reinders A."/>
            <person name="Rovekamp M."/>
            <person name="Sano R."/>
            <person name="Sawa S."/>
            <person name="Schmid M.W."/>
            <person name="Shirakawa M."/>
            <person name="Solano R."/>
            <person name="Spunde A."/>
            <person name="Suetsugu N."/>
            <person name="Sugano S."/>
            <person name="Sugiyama A."/>
            <person name="Sun R."/>
            <person name="Suzuki Y."/>
            <person name="Takenaka M."/>
            <person name="Takezawa D."/>
            <person name="Tomogane H."/>
            <person name="Tsuzuki M."/>
            <person name="Ueda T."/>
            <person name="Umeda M."/>
            <person name="Ward J.M."/>
            <person name="Watanabe Y."/>
            <person name="Yazaki K."/>
            <person name="Yokoyama R."/>
            <person name="Yoshitake Y."/>
            <person name="Yotsui I."/>
            <person name="Zachgo S."/>
            <person name="Schmutz J."/>
        </authorList>
    </citation>
    <scope>NUCLEOTIDE SEQUENCE [LARGE SCALE GENOMIC DNA]</scope>
    <source>
        <strain evidence="4">Tak-1</strain>
    </source>
</reference>
<gene>
    <name evidence="3" type="ORF">MARPO_0008s0154</name>
</gene>
<keyword evidence="1" id="KW-0880">Kelch repeat</keyword>
<dbReference type="SUPFAM" id="SSF117281">
    <property type="entry name" value="Kelch motif"/>
    <property type="match status" value="1"/>
</dbReference>
<accession>A0A2R6XMR2</accession>
<dbReference type="InterPro" id="IPR036047">
    <property type="entry name" value="F-box-like_dom_sf"/>
</dbReference>